<reference evidence="3 4" key="1">
    <citation type="journal article" date="2019" name="Int. J. Syst. Evol. Microbiol.">
        <title>The Global Catalogue of Microorganisms (GCM) 10K type strain sequencing project: providing services to taxonomists for standard genome sequencing and annotation.</title>
        <authorList>
            <consortium name="The Broad Institute Genomics Platform"/>
            <consortium name="The Broad Institute Genome Sequencing Center for Infectious Disease"/>
            <person name="Wu L."/>
            <person name="Ma J."/>
        </authorList>
    </citation>
    <scope>NUCLEOTIDE SEQUENCE [LARGE SCALE GENOMIC DNA]</scope>
    <source>
        <strain evidence="3 4">CGMCC 1.12125</strain>
    </source>
</reference>
<evidence type="ECO:0000256" key="1">
    <source>
        <dbReference type="SAM" id="MobiDB-lite"/>
    </source>
</evidence>
<feature type="region of interest" description="Disordered" evidence="1">
    <location>
        <begin position="140"/>
        <end position="178"/>
    </location>
</feature>
<organism evidence="3 4">
    <name type="scientific">Halorientalis brevis</name>
    <dbReference type="NCBI Taxonomy" id="1126241"/>
    <lineage>
        <taxon>Archaea</taxon>
        <taxon>Methanobacteriati</taxon>
        <taxon>Methanobacteriota</taxon>
        <taxon>Stenosarchaea group</taxon>
        <taxon>Halobacteria</taxon>
        <taxon>Halobacteriales</taxon>
        <taxon>Haloarculaceae</taxon>
        <taxon>Halorientalis</taxon>
    </lineage>
</organism>
<dbReference type="SUPFAM" id="SSF54593">
    <property type="entry name" value="Glyoxalase/Bleomycin resistance protein/Dihydroxybiphenyl dioxygenase"/>
    <property type="match status" value="1"/>
</dbReference>
<feature type="compositionally biased region" description="Low complexity" evidence="1">
    <location>
        <begin position="158"/>
        <end position="168"/>
    </location>
</feature>
<dbReference type="InterPro" id="IPR029068">
    <property type="entry name" value="Glyas_Bleomycin-R_OHBP_Dase"/>
</dbReference>
<dbReference type="InterPro" id="IPR052537">
    <property type="entry name" value="Extradiol_RC_dioxygenase"/>
</dbReference>
<dbReference type="InterPro" id="IPR004360">
    <property type="entry name" value="Glyas_Fos-R_dOase_dom"/>
</dbReference>
<feature type="domain" description="VOC" evidence="2">
    <location>
        <begin position="9"/>
        <end position="135"/>
    </location>
</feature>
<evidence type="ECO:0000313" key="4">
    <source>
        <dbReference type="Proteomes" id="UP001597119"/>
    </source>
</evidence>
<dbReference type="PANTHER" id="PTHR36110:SF4">
    <property type="entry name" value="RING-CLEAVING DIOXYGENASE MHQA-RELATED"/>
    <property type="match status" value="1"/>
</dbReference>
<dbReference type="Pfam" id="PF00903">
    <property type="entry name" value="Glyoxalase"/>
    <property type="match status" value="1"/>
</dbReference>
<gene>
    <name evidence="3" type="ORF">ACFR9U_17370</name>
</gene>
<sequence>MSDTPPLTGLHHVTNICTDVDRTREFYEVVLGWHTVKRTENYDDPGTLHYYFSPTPAGEPGTVVTYFEYPGHQGRPGGGASHHFAMGVPDREALAAWREHLVENGVRVSRIQDRTYFESIYFTDPDGLVMEIATQGPGFTVNEDDPGSEFIDAPDAQTTAVGTTGVSDVDGDDDTGDE</sequence>
<name>A0ABD6CEN9_9EURY</name>
<dbReference type="EMBL" id="JBHUDJ010000014">
    <property type="protein sequence ID" value="MFD1588752.1"/>
    <property type="molecule type" value="Genomic_DNA"/>
</dbReference>
<accession>A0ABD6CEN9</accession>
<dbReference type="InterPro" id="IPR037523">
    <property type="entry name" value="VOC_core"/>
</dbReference>
<dbReference type="Gene3D" id="3.10.180.10">
    <property type="entry name" value="2,3-Dihydroxybiphenyl 1,2-Dioxygenase, domain 1"/>
    <property type="match status" value="1"/>
</dbReference>
<protein>
    <submittedName>
        <fullName evidence="3">VOC family protein</fullName>
    </submittedName>
</protein>
<keyword evidence="4" id="KW-1185">Reference proteome</keyword>
<proteinExistence type="predicted"/>
<evidence type="ECO:0000259" key="2">
    <source>
        <dbReference type="PROSITE" id="PS51819"/>
    </source>
</evidence>
<dbReference type="PANTHER" id="PTHR36110">
    <property type="entry name" value="RING-CLEAVING DIOXYGENASE MHQE-RELATED"/>
    <property type="match status" value="1"/>
</dbReference>
<feature type="compositionally biased region" description="Acidic residues" evidence="1">
    <location>
        <begin position="169"/>
        <end position="178"/>
    </location>
</feature>
<dbReference type="RefSeq" id="WP_247378409.1">
    <property type="nucleotide sequence ID" value="NZ_JALLGV010000005.1"/>
</dbReference>
<dbReference type="AlphaFoldDB" id="A0ABD6CEN9"/>
<dbReference type="PROSITE" id="PS51819">
    <property type="entry name" value="VOC"/>
    <property type="match status" value="1"/>
</dbReference>
<comment type="caution">
    <text evidence="3">The sequence shown here is derived from an EMBL/GenBank/DDBJ whole genome shotgun (WGS) entry which is preliminary data.</text>
</comment>
<evidence type="ECO:0000313" key="3">
    <source>
        <dbReference type="EMBL" id="MFD1588752.1"/>
    </source>
</evidence>
<dbReference type="Proteomes" id="UP001597119">
    <property type="component" value="Unassembled WGS sequence"/>
</dbReference>